<accession>A0AAE0TYH1</accession>
<feature type="region of interest" description="Disordered" evidence="2">
    <location>
        <begin position="348"/>
        <end position="368"/>
    </location>
</feature>
<dbReference type="Gene3D" id="3.30.1780.10">
    <property type="entry name" value="ornithine cyclodeaminase, domain 1"/>
    <property type="match status" value="1"/>
</dbReference>
<evidence type="ECO:0000313" key="4">
    <source>
        <dbReference type="Proteomes" id="UP001287356"/>
    </source>
</evidence>
<dbReference type="Gene3D" id="3.40.50.720">
    <property type="entry name" value="NAD(P)-binding Rossmann-like Domain"/>
    <property type="match status" value="1"/>
</dbReference>
<evidence type="ECO:0000256" key="2">
    <source>
        <dbReference type="SAM" id="MobiDB-lite"/>
    </source>
</evidence>
<feature type="region of interest" description="Disordered" evidence="2">
    <location>
        <begin position="383"/>
        <end position="451"/>
    </location>
</feature>
<dbReference type="FunFam" id="3.40.50.720:FF:000577">
    <property type="entry name" value="Proline utilization protein PrnX, putative"/>
    <property type="match status" value="1"/>
</dbReference>
<gene>
    <name evidence="3" type="ORF">B0T24DRAFT_78824</name>
</gene>
<dbReference type="PANTHER" id="PTHR13812">
    <property type="entry name" value="KETIMINE REDUCTASE MU-CRYSTALLIN"/>
    <property type="match status" value="1"/>
</dbReference>
<sequence>MTLSILTDDQIRFLLENLTVDELENFRAGLRAALHQYSTGTQVPEQSLIQQPSRTSINNNVTGGTTLYMPSVSPAGHAIKVITLSSAENQDHTNEAERPIIKPTGAITLFSPDGAPVGILNASTPTAFRTALASLCLVQKREHVRTLAVFGGGEQAYWHVRLTLMLRGATIKQVHIINRRFSPSLKQMMHRLYTVPTEMKVREGWAECTFGVLTPTYGDYKRLLAIQLLDSDVIFCCTPSTVPLFDAEIMTNKDARRKGRLFVAIGSYTPMMREIPVGLIHQATSISGGGHHRHFHRHAVEGGVVVVDTLDGALKEAGELIEAGILPNQLVELGELVMLQQADMADAGEGEIDASSQPDSSSRSSVAPSVEFEKLDLGSFSGPGSSMSSVFPDSSSPNVSGGRSISPSRASSPSRKSTSSPHRRSFSFDRRSSEEREKKHQKKKKEKEDHLSQWLHNGNVIYKSVGLGLMDLTVGMHLIRFAREKGIGSHVEGF</sequence>
<keyword evidence="4" id="KW-1185">Reference proteome</keyword>
<dbReference type="SUPFAM" id="SSF51735">
    <property type="entry name" value="NAD(P)-binding Rossmann-fold domains"/>
    <property type="match status" value="1"/>
</dbReference>
<reference evidence="3" key="1">
    <citation type="journal article" date="2023" name="Mol. Phylogenet. Evol.">
        <title>Genome-scale phylogeny and comparative genomics of the fungal order Sordariales.</title>
        <authorList>
            <person name="Hensen N."/>
            <person name="Bonometti L."/>
            <person name="Westerberg I."/>
            <person name="Brannstrom I.O."/>
            <person name="Guillou S."/>
            <person name="Cros-Aarteil S."/>
            <person name="Calhoun S."/>
            <person name="Haridas S."/>
            <person name="Kuo A."/>
            <person name="Mondo S."/>
            <person name="Pangilinan J."/>
            <person name="Riley R."/>
            <person name="LaButti K."/>
            <person name="Andreopoulos B."/>
            <person name="Lipzen A."/>
            <person name="Chen C."/>
            <person name="Yan M."/>
            <person name="Daum C."/>
            <person name="Ng V."/>
            <person name="Clum A."/>
            <person name="Steindorff A."/>
            <person name="Ohm R.A."/>
            <person name="Martin F."/>
            <person name="Silar P."/>
            <person name="Natvig D.O."/>
            <person name="Lalanne C."/>
            <person name="Gautier V."/>
            <person name="Ament-Velasquez S.L."/>
            <person name="Kruys A."/>
            <person name="Hutchinson M.I."/>
            <person name="Powell A.J."/>
            <person name="Barry K."/>
            <person name="Miller A.N."/>
            <person name="Grigoriev I.V."/>
            <person name="Debuchy R."/>
            <person name="Gladieux P."/>
            <person name="Hiltunen Thoren M."/>
            <person name="Johannesson H."/>
        </authorList>
    </citation>
    <scope>NUCLEOTIDE SEQUENCE</scope>
    <source>
        <strain evidence="3">CBS 958.72</strain>
    </source>
</reference>
<protein>
    <submittedName>
        <fullName evidence="3">Ornithine cyclodeaminase/mu-crystallin family protein</fullName>
    </submittedName>
</protein>
<dbReference type="InterPro" id="IPR003462">
    <property type="entry name" value="ODC_Mu_crystall"/>
</dbReference>
<evidence type="ECO:0000256" key="1">
    <source>
        <dbReference type="ARBA" id="ARBA00008903"/>
    </source>
</evidence>
<reference evidence="3" key="2">
    <citation type="submission" date="2023-06" db="EMBL/GenBank/DDBJ databases">
        <authorList>
            <consortium name="Lawrence Berkeley National Laboratory"/>
            <person name="Haridas S."/>
            <person name="Hensen N."/>
            <person name="Bonometti L."/>
            <person name="Westerberg I."/>
            <person name="Brannstrom I.O."/>
            <person name="Guillou S."/>
            <person name="Cros-Aarteil S."/>
            <person name="Calhoun S."/>
            <person name="Kuo A."/>
            <person name="Mondo S."/>
            <person name="Pangilinan J."/>
            <person name="Riley R."/>
            <person name="Labutti K."/>
            <person name="Andreopoulos B."/>
            <person name="Lipzen A."/>
            <person name="Chen C."/>
            <person name="Yanf M."/>
            <person name="Daum C."/>
            <person name="Ng V."/>
            <person name="Clum A."/>
            <person name="Steindorff A."/>
            <person name="Ohm R."/>
            <person name="Martin F."/>
            <person name="Silar P."/>
            <person name="Natvig D."/>
            <person name="Lalanne C."/>
            <person name="Gautier V."/>
            <person name="Ament-Velasquez S.L."/>
            <person name="Kruys A."/>
            <person name="Hutchinson M.I."/>
            <person name="Powell A.J."/>
            <person name="Barry K."/>
            <person name="Miller A.N."/>
            <person name="Grigoriev I.V."/>
            <person name="Debuchy R."/>
            <person name="Gladieux P."/>
            <person name="Thoren M.H."/>
            <person name="Johannesson H."/>
        </authorList>
    </citation>
    <scope>NUCLEOTIDE SEQUENCE</scope>
    <source>
        <strain evidence="3">CBS 958.72</strain>
    </source>
</reference>
<dbReference type="PANTHER" id="PTHR13812:SF19">
    <property type="entry name" value="KETIMINE REDUCTASE MU-CRYSTALLIN"/>
    <property type="match status" value="1"/>
</dbReference>
<dbReference type="EMBL" id="JAULSN010000001">
    <property type="protein sequence ID" value="KAK3384278.1"/>
    <property type="molecule type" value="Genomic_DNA"/>
</dbReference>
<proteinExistence type="inferred from homology"/>
<dbReference type="InterPro" id="IPR023401">
    <property type="entry name" value="ODC_N"/>
</dbReference>
<dbReference type="InterPro" id="IPR036291">
    <property type="entry name" value="NAD(P)-bd_dom_sf"/>
</dbReference>
<feature type="compositionally biased region" description="Low complexity" evidence="2">
    <location>
        <begin position="383"/>
        <end position="420"/>
    </location>
</feature>
<feature type="compositionally biased region" description="Basic and acidic residues" evidence="2">
    <location>
        <begin position="426"/>
        <end position="438"/>
    </location>
</feature>
<dbReference type="AlphaFoldDB" id="A0AAE0TYH1"/>
<comment type="similarity">
    <text evidence="1">Belongs to the ornithine cyclodeaminase/mu-crystallin family.</text>
</comment>
<dbReference type="GO" id="GO:0005737">
    <property type="term" value="C:cytoplasm"/>
    <property type="evidence" value="ECO:0007669"/>
    <property type="project" value="TreeGrafter"/>
</dbReference>
<organism evidence="3 4">
    <name type="scientific">Lasiosphaeria ovina</name>
    <dbReference type="NCBI Taxonomy" id="92902"/>
    <lineage>
        <taxon>Eukaryota</taxon>
        <taxon>Fungi</taxon>
        <taxon>Dikarya</taxon>
        <taxon>Ascomycota</taxon>
        <taxon>Pezizomycotina</taxon>
        <taxon>Sordariomycetes</taxon>
        <taxon>Sordariomycetidae</taxon>
        <taxon>Sordariales</taxon>
        <taxon>Lasiosphaeriaceae</taxon>
        <taxon>Lasiosphaeria</taxon>
    </lineage>
</organism>
<comment type="caution">
    <text evidence="3">The sequence shown here is derived from an EMBL/GenBank/DDBJ whole genome shotgun (WGS) entry which is preliminary data.</text>
</comment>
<feature type="compositionally biased region" description="Low complexity" evidence="2">
    <location>
        <begin position="353"/>
        <end position="368"/>
    </location>
</feature>
<evidence type="ECO:0000313" key="3">
    <source>
        <dbReference type="EMBL" id="KAK3384278.1"/>
    </source>
</evidence>
<name>A0AAE0TYH1_9PEZI</name>
<dbReference type="Proteomes" id="UP001287356">
    <property type="component" value="Unassembled WGS sequence"/>
</dbReference>